<dbReference type="Pfam" id="PF00307">
    <property type="entry name" value="CH"/>
    <property type="match status" value="2"/>
</dbReference>
<dbReference type="Pfam" id="PF00616">
    <property type="entry name" value="RasGAP"/>
    <property type="match status" value="1"/>
</dbReference>
<dbReference type="RefSeq" id="XP_020432268.1">
    <property type="nucleotide sequence ID" value="XM_020577820.1"/>
</dbReference>
<organism evidence="7 8">
    <name type="scientific">Heterostelium pallidum (strain ATCC 26659 / Pp 5 / PN500)</name>
    <name type="common">Cellular slime mold</name>
    <name type="synonym">Polysphondylium pallidum</name>
    <dbReference type="NCBI Taxonomy" id="670386"/>
    <lineage>
        <taxon>Eukaryota</taxon>
        <taxon>Amoebozoa</taxon>
        <taxon>Evosea</taxon>
        <taxon>Eumycetozoa</taxon>
        <taxon>Dictyostelia</taxon>
        <taxon>Acytosteliales</taxon>
        <taxon>Acytosteliaceae</taxon>
        <taxon>Heterostelium</taxon>
    </lineage>
</organism>
<feature type="domain" description="Calponin-homology (CH)" evidence="6">
    <location>
        <begin position="477"/>
        <end position="583"/>
    </location>
</feature>
<dbReference type="InterPro" id="IPR039959">
    <property type="entry name" value="Fimbrin/Plastin"/>
</dbReference>
<dbReference type="GO" id="GO:0051017">
    <property type="term" value="P:actin filament bundle assembly"/>
    <property type="evidence" value="ECO:0007669"/>
    <property type="project" value="InterPro"/>
</dbReference>
<feature type="domain" description="Calponin-homology (CH)" evidence="6">
    <location>
        <begin position="319"/>
        <end position="437"/>
    </location>
</feature>
<sequence>MMYKSPFTNSSYSNEKQQQQQQSNEQIKKSNQHNHDNNNSIGFSSGNSLVQKSKSYSPNQFNSGNNNQSLGYNSIRSSNSFGGALSNYSTPTPTNNNQSINNNHNIINSNYNTNNNNNQSISKKTSLTNGYYNNDSIRSNTSINSVDSNNNNCSKRYSKQFQLTKQLFIEQYCQDTSTTTTSSSSSSPLTTKNLQQHQLSYQQQTTATASTTATTNKSNRNSTQFVLPQQFLTKEEQELLEELQYYEYNNFYDHYTDIDGAEEYYGELEEDDEEDGYREEVDQEDEEDMDAIEVPKVAKKDVALINANAEEGSVHTFSEEEKVAYSKFISERLGDQQTTLSAYIPIDPSSNMLFTACNDGVLLNKLMESLFPNQVDLKGLVIKLKMNPFEQIGNQNIVIKNATKVGCIIVNIGAQDLVNATPYLVLGIIWQIIKAGLLAMVNQNANDEILDILFEEQEEDQQIKEGEDHKTKEKEEHSAEQILLRWVNYHLEKAGCERRITNFSEDVQDSIIYANLFAQLVPIEFSTLVERAQNESNLFVRAEFITNACDKLGVKCFLTPSDIALGHPKLNLALVASLFNSEAAIADMRQTLELERADRERLERERVERDRAERERKEQERAERERLEKERLEREAIERERVERERLEREREDMERAEREKVERERLEKERMERELAERERMEREREERERMEKEIAERERMEREKSDREANEQERLENLKEYRIATRIQKTLAESPSTFENMGKLVGDITELKRNLVGEIRNTRNLQTELRRLTKSIDRVLENKKEGKKLKKLKKKIKPVKGVANGLNPIKMRNYQSLFYYIQNQPHVMGKILYLLSSSQISKTSQSLLLSLYPYEVSPREEDLFLKSLSFALEYQISSSGSLTEFMASESVPLNLLFDYFRKKGLKYLQEVITPGILRILNQPDLDLNFDPVWIHKQLQRDKELKEGKKSDRSAKTFDQCLGDPQVASLHQSRISQLLEFGADFLDRIVKSLDQIPVQLRFLCREISEKAVCSFAKKSGEHDHQVTYYFLIYRFITSIIASPDLLNELVLLSHPLIAQQARMNLSLVSRLLQSAFSNRAWLHPYATPKIAAWIESQKDVANKFLESVTNVPDLDELIHYTEYNQVMAENNISFCTVVNVSEVIWLHETILDFYYDLVDVGTLSYDPKTLNEIAKKNYSMSEKRRYQIGSPKQHVSGRTDAWWLQSLLDQLESPILLPEQGDRSIQLTFINNHENETVMPPDLFKEAKIWMIEILSKTPPPKKDVNSIRILLDAIQFCKTGNNTAENMTLIAKCDQLIERLKSFRQELVSSEPEVYDIFLLEVEKELQSVLRKNKLMRSELDRLYNLLKKVRIETTPLENLVKFQNEQLSKAIAKKELRKQQSNTDSKEKPIKQILSDLVKKGMVLHCDLPESSHSKTNVYIKQLGGGIFEIEAKFGLISKTVTLELDQLLEYSKNHIEEYPLEGITLHVNMTIHMLMKLFNLS</sequence>
<gene>
    <name evidence="7" type="ORF">PPL_06970</name>
</gene>
<keyword evidence="3" id="KW-0175">Coiled coil</keyword>
<protein>
    <submittedName>
        <fullName evidence="7">Calponin domain-containing protein</fullName>
    </submittedName>
</protein>
<dbReference type="GeneID" id="31362451"/>
<dbReference type="PANTHER" id="PTHR19961:SF76">
    <property type="entry name" value="CALPONIN-HOMOLOGY (CH) DOMAIN-CONTAINING PROTEIN"/>
    <property type="match status" value="1"/>
</dbReference>
<dbReference type="GO" id="GO:0051015">
    <property type="term" value="F:actin filament binding"/>
    <property type="evidence" value="ECO:0007669"/>
    <property type="project" value="InterPro"/>
</dbReference>
<dbReference type="STRING" id="670386.D3BE17"/>
<evidence type="ECO:0000256" key="3">
    <source>
        <dbReference type="SAM" id="Coils"/>
    </source>
</evidence>
<evidence type="ECO:0000313" key="7">
    <source>
        <dbReference type="EMBL" id="EFA80148.1"/>
    </source>
</evidence>
<keyword evidence="1" id="KW-0677">Repeat</keyword>
<feature type="coiled-coil region" evidence="3">
    <location>
        <begin position="585"/>
        <end position="717"/>
    </location>
</feature>
<evidence type="ECO:0000256" key="4">
    <source>
        <dbReference type="SAM" id="MobiDB-lite"/>
    </source>
</evidence>
<dbReference type="OMA" id="GVKCFLT"/>
<dbReference type="InterPro" id="IPR036872">
    <property type="entry name" value="CH_dom_sf"/>
</dbReference>
<evidence type="ECO:0000256" key="1">
    <source>
        <dbReference type="ARBA" id="ARBA00022737"/>
    </source>
</evidence>
<keyword evidence="8" id="KW-1185">Reference proteome</keyword>
<evidence type="ECO:0000259" key="6">
    <source>
        <dbReference type="PROSITE" id="PS50021"/>
    </source>
</evidence>
<dbReference type="PROSITE" id="PS50021">
    <property type="entry name" value="CH"/>
    <property type="match status" value="2"/>
</dbReference>
<evidence type="ECO:0000313" key="8">
    <source>
        <dbReference type="Proteomes" id="UP000001396"/>
    </source>
</evidence>
<feature type="coiled-coil region" evidence="3">
    <location>
        <begin position="1288"/>
        <end position="1341"/>
    </location>
</feature>
<evidence type="ECO:0000259" key="5">
    <source>
        <dbReference type="PROSITE" id="PS50018"/>
    </source>
</evidence>
<name>D3BE17_HETP5</name>
<dbReference type="SMART" id="SM00323">
    <property type="entry name" value="RasGAP"/>
    <property type="match status" value="1"/>
</dbReference>
<reference evidence="7 8" key="1">
    <citation type="journal article" date="2011" name="Genome Res.">
        <title>Phylogeny-wide analysis of social amoeba genomes highlights ancient origins for complex intercellular communication.</title>
        <authorList>
            <person name="Heidel A.J."/>
            <person name="Lawal H.M."/>
            <person name="Felder M."/>
            <person name="Schilde C."/>
            <person name="Helps N.R."/>
            <person name="Tunggal B."/>
            <person name="Rivero F."/>
            <person name="John U."/>
            <person name="Schleicher M."/>
            <person name="Eichinger L."/>
            <person name="Platzer M."/>
            <person name="Noegel A.A."/>
            <person name="Schaap P."/>
            <person name="Gloeckner G."/>
        </authorList>
    </citation>
    <scope>NUCLEOTIDE SEQUENCE [LARGE SCALE GENOMIC DNA]</scope>
    <source>
        <strain evidence="8">ATCC 26659 / Pp 5 / PN500</strain>
    </source>
</reference>
<feature type="region of interest" description="Disordered" evidence="4">
    <location>
        <begin position="1"/>
        <end position="127"/>
    </location>
</feature>
<keyword evidence="2" id="KW-0009">Actin-binding</keyword>
<dbReference type="GO" id="GO:0051639">
    <property type="term" value="P:actin filament network formation"/>
    <property type="evidence" value="ECO:0007669"/>
    <property type="project" value="TreeGrafter"/>
</dbReference>
<dbReference type="SMART" id="SM00033">
    <property type="entry name" value="CH"/>
    <property type="match status" value="2"/>
</dbReference>
<dbReference type="InterPro" id="IPR008936">
    <property type="entry name" value="Rho_GTPase_activation_prot"/>
</dbReference>
<feature type="compositionally biased region" description="Low complexity" evidence="4">
    <location>
        <begin position="37"/>
        <end position="48"/>
    </location>
</feature>
<accession>D3BE17</accession>
<dbReference type="GO" id="GO:0032432">
    <property type="term" value="C:actin filament bundle"/>
    <property type="evidence" value="ECO:0007669"/>
    <property type="project" value="TreeGrafter"/>
</dbReference>
<dbReference type="EMBL" id="ADBJ01000031">
    <property type="protein sequence ID" value="EFA80148.1"/>
    <property type="molecule type" value="Genomic_DNA"/>
</dbReference>
<dbReference type="Gene3D" id="1.10.418.10">
    <property type="entry name" value="Calponin-like domain"/>
    <property type="match status" value="2"/>
</dbReference>
<dbReference type="InterPro" id="IPR001715">
    <property type="entry name" value="CH_dom"/>
</dbReference>
<dbReference type="InterPro" id="IPR001936">
    <property type="entry name" value="RasGAP_dom"/>
</dbReference>
<feature type="compositionally biased region" description="Low complexity" evidence="4">
    <location>
        <begin position="9"/>
        <end position="25"/>
    </location>
</feature>
<proteinExistence type="predicted"/>
<dbReference type="GO" id="GO:0005737">
    <property type="term" value="C:cytoplasm"/>
    <property type="evidence" value="ECO:0007669"/>
    <property type="project" value="TreeGrafter"/>
</dbReference>
<dbReference type="GO" id="GO:0005884">
    <property type="term" value="C:actin filament"/>
    <property type="evidence" value="ECO:0007669"/>
    <property type="project" value="TreeGrafter"/>
</dbReference>
<dbReference type="Gene3D" id="1.10.506.10">
    <property type="entry name" value="GTPase Activation - p120gap, domain 1"/>
    <property type="match status" value="1"/>
</dbReference>
<dbReference type="SUPFAM" id="SSF47576">
    <property type="entry name" value="Calponin-homology domain, CH-domain"/>
    <property type="match status" value="1"/>
</dbReference>
<dbReference type="CDD" id="cd21217">
    <property type="entry name" value="CH_PLS_FIM_rpt1"/>
    <property type="match status" value="1"/>
</dbReference>
<dbReference type="PROSITE" id="PS50018">
    <property type="entry name" value="RAS_GTPASE_ACTIV_2"/>
    <property type="match status" value="1"/>
</dbReference>
<feature type="domain" description="Ras-GAP" evidence="5">
    <location>
        <begin position="861"/>
        <end position="1078"/>
    </location>
</feature>
<dbReference type="InParanoid" id="D3BE17"/>
<evidence type="ECO:0000256" key="2">
    <source>
        <dbReference type="ARBA" id="ARBA00023203"/>
    </source>
</evidence>
<comment type="caution">
    <text evidence="7">The sequence shown here is derived from an EMBL/GenBank/DDBJ whole genome shotgun (WGS) entry which is preliminary data.</text>
</comment>
<dbReference type="PANTHER" id="PTHR19961">
    <property type="entry name" value="FIMBRIN/PLASTIN"/>
    <property type="match status" value="1"/>
</dbReference>
<dbReference type="SUPFAM" id="SSF143885">
    <property type="entry name" value="RGC domain-like"/>
    <property type="match status" value="1"/>
</dbReference>
<feature type="compositionally biased region" description="Low complexity" evidence="4">
    <location>
        <begin position="86"/>
        <end position="122"/>
    </location>
</feature>
<dbReference type="SUPFAM" id="SSF48350">
    <property type="entry name" value="GTPase activation domain, GAP"/>
    <property type="match status" value="1"/>
</dbReference>
<feature type="compositionally biased region" description="Polar residues" evidence="4">
    <location>
        <begin position="49"/>
        <end position="81"/>
    </location>
</feature>
<dbReference type="Proteomes" id="UP000001396">
    <property type="component" value="Unassembled WGS sequence"/>
</dbReference>